<evidence type="ECO:0000313" key="2">
    <source>
        <dbReference type="EMBL" id="KXA90849.1"/>
    </source>
</evidence>
<name>A0A133U9J4_9EURY</name>
<sequence length="106" mass="12967">MLTYFFVVKFIKNKNLPPKNPVESFKRDFEKLKDLVELKSKHFVIFNNKDIFQQDEKDKKSTKRANDRFEELENEFKKDKYNHREVLPRKGDQKRIEKMGNPNFRV</sequence>
<accession>A0A133U9J4</accession>
<proteinExistence type="predicted"/>
<keyword evidence="3" id="KW-1185">Reference proteome</keyword>
<dbReference type="AlphaFoldDB" id="A0A133U9J4"/>
<dbReference type="Proteomes" id="UP000070163">
    <property type="component" value="Unassembled WGS sequence"/>
</dbReference>
<feature type="compositionally biased region" description="Basic and acidic residues" evidence="1">
    <location>
        <begin position="83"/>
        <end position="98"/>
    </location>
</feature>
<evidence type="ECO:0000256" key="1">
    <source>
        <dbReference type="SAM" id="MobiDB-lite"/>
    </source>
</evidence>
<feature type="region of interest" description="Disordered" evidence="1">
    <location>
        <begin position="83"/>
        <end position="106"/>
    </location>
</feature>
<organism evidence="2 3">
    <name type="scientific">candidate division MSBL1 archaeon SCGC-AAA259A05</name>
    <dbReference type="NCBI Taxonomy" id="1698259"/>
    <lineage>
        <taxon>Archaea</taxon>
        <taxon>Methanobacteriati</taxon>
        <taxon>Methanobacteriota</taxon>
        <taxon>candidate division MSBL1</taxon>
    </lineage>
</organism>
<evidence type="ECO:0000313" key="3">
    <source>
        <dbReference type="Proteomes" id="UP000070163"/>
    </source>
</evidence>
<comment type="caution">
    <text evidence="2">The sequence shown here is derived from an EMBL/GenBank/DDBJ whole genome shotgun (WGS) entry which is preliminary data.</text>
</comment>
<dbReference type="EMBL" id="LHXJ01000035">
    <property type="protein sequence ID" value="KXA90849.1"/>
    <property type="molecule type" value="Genomic_DNA"/>
</dbReference>
<reference evidence="2 3" key="1">
    <citation type="journal article" date="2016" name="Sci. Rep.">
        <title>Metabolic traits of an uncultured archaeal lineage -MSBL1- from brine pools of the Red Sea.</title>
        <authorList>
            <person name="Mwirichia R."/>
            <person name="Alam I."/>
            <person name="Rashid M."/>
            <person name="Vinu M."/>
            <person name="Ba-Alawi W."/>
            <person name="Anthony Kamau A."/>
            <person name="Kamanda Ngugi D."/>
            <person name="Goker M."/>
            <person name="Klenk H.P."/>
            <person name="Bajic V."/>
            <person name="Stingl U."/>
        </authorList>
    </citation>
    <scope>NUCLEOTIDE SEQUENCE [LARGE SCALE GENOMIC DNA]</scope>
    <source>
        <strain evidence="2">SCGC-AAA259A05</strain>
    </source>
</reference>
<gene>
    <name evidence="2" type="ORF">AKJ57_03500</name>
</gene>
<protein>
    <submittedName>
        <fullName evidence="2">Uncharacterized protein</fullName>
    </submittedName>
</protein>